<dbReference type="InterPro" id="IPR016169">
    <property type="entry name" value="FAD-bd_PCMH_sub2"/>
</dbReference>
<organism evidence="12">
    <name type="scientific">freshwater metagenome</name>
    <dbReference type="NCBI Taxonomy" id="449393"/>
    <lineage>
        <taxon>unclassified sequences</taxon>
        <taxon>metagenomes</taxon>
        <taxon>ecological metagenomes</taxon>
    </lineage>
</organism>
<reference evidence="12" key="1">
    <citation type="submission" date="2020-05" db="EMBL/GenBank/DDBJ databases">
        <authorList>
            <person name="Chiriac C."/>
            <person name="Salcher M."/>
            <person name="Ghai R."/>
            <person name="Kavagutti S V."/>
        </authorList>
    </citation>
    <scope>NUCLEOTIDE SEQUENCE</scope>
</reference>
<accession>A0A6J6RKF2</accession>
<keyword evidence="3" id="KW-1003">Cell membrane</keyword>
<dbReference type="SMART" id="SM00116">
    <property type="entry name" value="CBS"/>
    <property type="match status" value="2"/>
</dbReference>
<dbReference type="InterPro" id="IPR005170">
    <property type="entry name" value="Transptr-assoc_dom"/>
</dbReference>
<dbReference type="FunFam" id="3.10.580.10:FF:000002">
    <property type="entry name" value="Magnesium/cobalt efflux protein CorC"/>
    <property type="match status" value="1"/>
</dbReference>
<dbReference type="CDD" id="cd04590">
    <property type="entry name" value="CBS_pair_CorC_HlyC_assoc"/>
    <property type="match status" value="1"/>
</dbReference>
<dbReference type="Pfam" id="PF01595">
    <property type="entry name" value="CNNM"/>
    <property type="match status" value="1"/>
</dbReference>
<gene>
    <name evidence="12" type="ORF">UFOPK2683_00742</name>
    <name evidence="13" type="ORF">UFOPK3897_00345</name>
</gene>
<evidence type="ECO:0000256" key="7">
    <source>
        <dbReference type="ARBA" id="ARBA00023122"/>
    </source>
</evidence>
<comment type="similarity">
    <text evidence="2">Belongs to the UPF0053 family.</text>
</comment>
<dbReference type="Gene3D" id="3.30.465.10">
    <property type="match status" value="1"/>
</dbReference>
<dbReference type="InterPro" id="IPR002550">
    <property type="entry name" value="CNNM"/>
</dbReference>
<evidence type="ECO:0000256" key="1">
    <source>
        <dbReference type="ARBA" id="ARBA00004651"/>
    </source>
</evidence>
<dbReference type="InterPro" id="IPR036318">
    <property type="entry name" value="FAD-bd_PCMH-like_sf"/>
</dbReference>
<evidence type="ECO:0000256" key="3">
    <source>
        <dbReference type="ARBA" id="ARBA00022475"/>
    </source>
</evidence>
<protein>
    <submittedName>
        <fullName evidence="12">Unannotated protein</fullName>
    </submittedName>
</protein>
<sequence length="432" mass="47546">MTGTDYLILFVVLILFLFSIVLALSEMAFARMSRIRALSLEEEGAKGASRLVTLMEHPEQTINSLLLLLLVSQLTSASLIGILLEQQFGPYGVLVGLVLQIVLFFAIGEVAPKTYAIQHTDKAALKVSGFLWVISNFPPLRAISRSLIGFANIVLPGRGLKSGPFVTEKDLRAMADVAADESSIESDEREMIHSIFEFGDAVVREVMVPRPDMFAIEAKTTVAAAVEQATERGLSRIPVFEDTVDSIVGLAYLKDLFSEILKGSGTKLVRDMVRPAVIVPEQKKVPDLFREMQGEKFHMAIVVDEHGGVSGLVTLEDLLEEIVGEIVDEYDIETPDIEQITPNSFRVKGKVSIDEIDEMLGSDLPDDEWDTIGGFIFNLAGHVPAEGETVNYQNLKFRIEKVDGQRIAVVMITRLEVDLTSTTDTKIDSSES</sequence>
<evidence type="ECO:0000256" key="4">
    <source>
        <dbReference type="ARBA" id="ARBA00022692"/>
    </source>
</evidence>
<dbReference type="Pfam" id="PF00571">
    <property type="entry name" value="CBS"/>
    <property type="match status" value="2"/>
</dbReference>
<dbReference type="InterPro" id="IPR000644">
    <property type="entry name" value="CBS_dom"/>
</dbReference>
<dbReference type="InterPro" id="IPR044751">
    <property type="entry name" value="Ion_transp-like_CBS"/>
</dbReference>
<dbReference type="PANTHER" id="PTHR22777">
    <property type="entry name" value="HEMOLYSIN-RELATED"/>
    <property type="match status" value="1"/>
</dbReference>
<evidence type="ECO:0000256" key="9">
    <source>
        <dbReference type="SAM" id="Phobius"/>
    </source>
</evidence>
<keyword evidence="6 9" id="KW-1133">Transmembrane helix</keyword>
<dbReference type="SMART" id="SM01091">
    <property type="entry name" value="CorC_HlyC"/>
    <property type="match status" value="1"/>
</dbReference>
<comment type="subcellular location">
    <subcellularLocation>
        <location evidence="1">Cell membrane</location>
        <topology evidence="1">Multi-pass membrane protein</topology>
    </subcellularLocation>
</comment>
<dbReference type="PROSITE" id="PS51371">
    <property type="entry name" value="CBS"/>
    <property type="match status" value="2"/>
</dbReference>
<dbReference type="SUPFAM" id="SSF56176">
    <property type="entry name" value="FAD-binding/transporter-associated domain-like"/>
    <property type="match status" value="1"/>
</dbReference>
<feature type="domain" description="CBS" evidence="10">
    <location>
        <begin position="207"/>
        <end position="268"/>
    </location>
</feature>
<evidence type="ECO:0000259" key="11">
    <source>
        <dbReference type="PROSITE" id="PS51846"/>
    </source>
</evidence>
<keyword evidence="8 9" id="KW-0472">Membrane</keyword>
<dbReference type="GO" id="GO:0005886">
    <property type="term" value="C:plasma membrane"/>
    <property type="evidence" value="ECO:0007669"/>
    <property type="project" value="UniProtKB-SubCell"/>
</dbReference>
<dbReference type="EMBL" id="CAEZYK010000033">
    <property type="protein sequence ID" value="CAB4722578.1"/>
    <property type="molecule type" value="Genomic_DNA"/>
</dbReference>
<dbReference type="PANTHER" id="PTHR22777:SF32">
    <property type="entry name" value="UPF0053 INNER MEMBRANE PROTEIN YFJD"/>
    <property type="match status" value="1"/>
</dbReference>
<dbReference type="AlphaFoldDB" id="A0A6J6RKF2"/>
<evidence type="ECO:0000313" key="13">
    <source>
        <dbReference type="EMBL" id="CAB4970121.1"/>
    </source>
</evidence>
<evidence type="ECO:0000256" key="8">
    <source>
        <dbReference type="ARBA" id="ARBA00023136"/>
    </source>
</evidence>
<dbReference type="Gene3D" id="3.10.580.10">
    <property type="entry name" value="CBS-domain"/>
    <property type="match status" value="1"/>
</dbReference>
<dbReference type="Pfam" id="PF03471">
    <property type="entry name" value="CorC_HlyC"/>
    <property type="match status" value="1"/>
</dbReference>
<evidence type="ECO:0000256" key="5">
    <source>
        <dbReference type="ARBA" id="ARBA00022737"/>
    </source>
</evidence>
<feature type="transmembrane region" description="Helical" evidence="9">
    <location>
        <begin position="65"/>
        <end position="84"/>
    </location>
</feature>
<feature type="domain" description="CNNM transmembrane" evidence="11">
    <location>
        <begin position="1"/>
        <end position="188"/>
    </location>
</feature>
<proteinExistence type="inferred from homology"/>
<evidence type="ECO:0000256" key="6">
    <source>
        <dbReference type="ARBA" id="ARBA00022989"/>
    </source>
</evidence>
<keyword evidence="7" id="KW-0129">CBS domain</keyword>
<keyword evidence="5" id="KW-0677">Repeat</keyword>
<dbReference type="EMBL" id="CAFBOF010000004">
    <property type="protein sequence ID" value="CAB4970121.1"/>
    <property type="molecule type" value="Genomic_DNA"/>
</dbReference>
<evidence type="ECO:0000256" key="2">
    <source>
        <dbReference type="ARBA" id="ARBA00006337"/>
    </source>
</evidence>
<feature type="transmembrane region" description="Helical" evidence="9">
    <location>
        <begin position="6"/>
        <end position="29"/>
    </location>
</feature>
<evidence type="ECO:0000313" key="12">
    <source>
        <dbReference type="EMBL" id="CAB4722578.1"/>
    </source>
</evidence>
<dbReference type="InterPro" id="IPR046342">
    <property type="entry name" value="CBS_dom_sf"/>
</dbReference>
<name>A0A6J6RKF2_9ZZZZ</name>
<keyword evidence="4 9" id="KW-0812">Transmembrane</keyword>
<dbReference type="GO" id="GO:0050660">
    <property type="term" value="F:flavin adenine dinucleotide binding"/>
    <property type="evidence" value="ECO:0007669"/>
    <property type="project" value="InterPro"/>
</dbReference>
<dbReference type="PROSITE" id="PS51846">
    <property type="entry name" value="CNNM"/>
    <property type="match status" value="1"/>
</dbReference>
<feature type="domain" description="CBS" evidence="10">
    <location>
        <begin position="272"/>
        <end position="329"/>
    </location>
</feature>
<feature type="transmembrane region" description="Helical" evidence="9">
    <location>
        <begin position="90"/>
        <end position="111"/>
    </location>
</feature>
<evidence type="ECO:0000259" key="10">
    <source>
        <dbReference type="PROSITE" id="PS51371"/>
    </source>
</evidence>
<dbReference type="SUPFAM" id="SSF54631">
    <property type="entry name" value="CBS-domain pair"/>
    <property type="match status" value="1"/>
</dbReference>